<comment type="caution">
    <text evidence="1">The sequence shown here is derived from an EMBL/GenBank/DDBJ whole genome shotgun (WGS) entry which is preliminary data.</text>
</comment>
<protein>
    <submittedName>
        <fullName evidence="1">Antibiotic biosynthesis monooxygenase</fullName>
    </submittedName>
</protein>
<dbReference type="GO" id="GO:0004497">
    <property type="term" value="F:monooxygenase activity"/>
    <property type="evidence" value="ECO:0007669"/>
    <property type="project" value="UniProtKB-KW"/>
</dbReference>
<keyword evidence="1" id="KW-0560">Oxidoreductase</keyword>
<name>A0A941GSA2_9CHRO</name>
<dbReference type="Gene3D" id="3.30.70.100">
    <property type="match status" value="1"/>
</dbReference>
<proteinExistence type="predicted"/>
<dbReference type="InterPro" id="IPR011008">
    <property type="entry name" value="Dimeric_a/b-barrel"/>
</dbReference>
<sequence>MSEFQDFLKHKFAFVAIGEFQAGRFVEAQRLYEKAVATYTHGFKGAYLMQKPDTDEGIAVIMWDKIEDMEANQSEAYQAILAEINHLFVHPPTTSFYEVCSEIEGEKED</sequence>
<evidence type="ECO:0000313" key="1">
    <source>
        <dbReference type="EMBL" id="MBR8829449.1"/>
    </source>
</evidence>
<accession>A0A941GSA2</accession>
<dbReference type="EMBL" id="JADQBC010000136">
    <property type="protein sequence ID" value="MBR8829449.1"/>
    <property type="molecule type" value="Genomic_DNA"/>
</dbReference>
<dbReference type="SUPFAM" id="SSF54909">
    <property type="entry name" value="Dimeric alpha+beta barrel"/>
    <property type="match status" value="1"/>
</dbReference>
<dbReference type="AlphaFoldDB" id="A0A941GSA2"/>
<organism evidence="1 2">
    <name type="scientific">Gomphosphaeria aponina SAG 52.96 = DSM 107014</name>
    <dbReference type="NCBI Taxonomy" id="1521640"/>
    <lineage>
        <taxon>Bacteria</taxon>
        <taxon>Bacillati</taxon>
        <taxon>Cyanobacteriota</taxon>
        <taxon>Cyanophyceae</taxon>
        <taxon>Oscillatoriophycideae</taxon>
        <taxon>Chroococcales</taxon>
        <taxon>Gomphosphaeriaceae</taxon>
        <taxon>Gomphosphaeria</taxon>
    </lineage>
</organism>
<evidence type="ECO:0000313" key="2">
    <source>
        <dbReference type="Proteomes" id="UP000767446"/>
    </source>
</evidence>
<gene>
    <name evidence="1" type="ORF">DSM107014_16390</name>
</gene>
<dbReference type="Proteomes" id="UP000767446">
    <property type="component" value="Unassembled WGS sequence"/>
</dbReference>
<keyword evidence="1" id="KW-0503">Monooxygenase</keyword>
<reference evidence="1" key="1">
    <citation type="submission" date="2021-02" db="EMBL/GenBank/DDBJ databases">
        <title>Metagenome analyses of Stigonema ocellatum DSM 106950, Chlorogloea purpurea SAG 13.99 and Gomphosphaeria aponina DSM 107014.</title>
        <authorList>
            <person name="Marter P."/>
            <person name="Huang S."/>
        </authorList>
    </citation>
    <scope>NUCLEOTIDE SEQUENCE</scope>
    <source>
        <strain evidence="1">JP213</strain>
    </source>
</reference>